<evidence type="ECO:0000313" key="5">
    <source>
        <dbReference type="Proteomes" id="UP000663832"/>
    </source>
</evidence>
<dbReference type="Proteomes" id="UP000663877">
    <property type="component" value="Unassembled WGS sequence"/>
</dbReference>
<organism evidence="1 6">
    <name type="scientific">Adineta steineri</name>
    <dbReference type="NCBI Taxonomy" id="433720"/>
    <lineage>
        <taxon>Eukaryota</taxon>
        <taxon>Metazoa</taxon>
        <taxon>Spiralia</taxon>
        <taxon>Gnathifera</taxon>
        <taxon>Rotifera</taxon>
        <taxon>Eurotatoria</taxon>
        <taxon>Bdelloidea</taxon>
        <taxon>Adinetida</taxon>
        <taxon>Adinetidae</taxon>
        <taxon>Adineta</taxon>
    </lineage>
</organism>
<keyword evidence="5" id="KW-1185">Reference proteome</keyword>
<gene>
    <name evidence="1" type="ORF">BJG266_LOCUS44889</name>
    <name evidence="2" type="ORF">BJG266_LOCUS44892</name>
    <name evidence="3" type="ORF">QVE165_LOCUS61859</name>
    <name evidence="4" type="ORF">QVE165_LOCUS61862</name>
</gene>
<evidence type="ECO:0000313" key="6">
    <source>
        <dbReference type="Proteomes" id="UP000663877"/>
    </source>
</evidence>
<dbReference type="Proteomes" id="UP000663832">
    <property type="component" value="Unassembled WGS sequence"/>
</dbReference>
<dbReference type="OrthoDB" id="10029788at2759"/>
<name>A0A815VIP9_9BILA</name>
<sequence>MTGSHKEKIEQFVQMVNNRDVNHLDNVLDNNVEKKENSKTIYSNLQEAREFYSIEHETFPKSQFKSIEFKEDDSNKNAAHATITFGNNIHNITYTFNSDGKIQNIDSHLEQKSEE</sequence>
<evidence type="ECO:0000313" key="1">
    <source>
        <dbReference type="EMBL" id="CAF1530745.1"/>
    </source>
</evidence>
<evidence type="ECO:0000313" key="4">
    <source>
        <dbReference type="EMBL" id="CAF1653543.1"/>
    </source>
</evidence>
<reference evidence="1" key="1">
    <citation type="submission" date="2021-02" db="EMBL/GenBank/DDBJ databases">
        <authorList>
            <person name="Nowell W R."/>
        </authorList>
    </citation>
    <scope>NUCLEOTIDE SEQUENCE</scope>
</reference>
<accession>A0A815VIP9</accession>
<comment type="caution">
    <text evidence="1">The sequence shown here is derived from an EMBL/GenBank/DDBJ whole genome shotgun (WGS) entry which is preliminary data.</text>
</comment>
<dbReference type="EMBL" id="CAJNOI010003837">
    <property type="protein sequence ID" value="CAF1530745.1"/>
    <property type="molecule type" value="Genomic_DNA"/>
</dbReference>
<dbReference type="EMBL" id="CAJNOM010004202">
    <property type="protein sequence ID" value="CAF1653530.1"/>
    <property type="molecule type" value="Genomic_DNA"/>
</dbReference>
<proteinExistence type="predicted"/>
<evidence type="ECO:0000313" key="3">
    <source>
        <dbReference type="EMBL" id="CAF1653530.1"/>
    </source>
</evidence>
<dbReference type="InterPro" id="IPR032710">
    <property type="entry name" value="NTF2-like_dom_sf"/>
</dbReference>
<protein>
    <submittedName>
        <fullName evidence="1">Uncharacterized protein</fullName>
    </submittedName>
</protein>
<dbReference type="EMBL" id="CAJNOM010004203">
    <property type="protein sequence ID" value="CAF1653543.1"/>
    <property type="molecule type" value="Genomic_DNA"/>
</dbReference>
<evidence type="ECO:0000313" key="2">
    <source>
        <dbReference type="EMBL" id="CAF1530790.1"/>
    </source>
</evidence>
<dbReference type="EMBL" id="CAJNOI010003838">
    <property type="protein sequence ID" value="CAF1530790.1"/>
    <property type="molecule type" value="Genomic_DNA"/>
</dbReference>
<dbReference type="SUPFAM" id="SSF54427">
    <property type="entry name" value="NTF2-like"/>
    <property type="match status" value="1"/>
</dbReference>
<dbReference type="AlphaFoldDB" id="A0A815VIP9"/>